<evidence type="ECO:0000313" key="6">
    <source>
        <dbReference type="EMBL" id="PIO77011.1"/>
    </source>
</evidence>
<evidence type="ECO:0000256" key="3">
    <source>
        <dbReference type="ARBA" id="ARBA00022827"/>
    </source>
</evidence>
<protein>
    <submittedName>
        <fullName evidence="6">Uncharacterized protein</fullName>
    </submittedName>
</protein>
<evidence type="ECO:0000256" key="4">
    <source>
        <dbReference type="ARBA" id="ARBA00023002"/>
    </source>
</evidence>
<dbReference type="GO" id="GO:0004502">
    <property type="term" value="F:kynurenine 3-monooxygenase activity"/>
    <property type="evidence" value="ECO:0007669"/>
    <property type="project" value="TreeGrafter"/>
</dbReference>
<feature type="transmembrane region" description="Helical" evidence="5">
    <location>
        <begin position="108"/>
        <end position="127"/>
    </location>
</feature>
<gene>
    <name evidence="6" type="ORF">TELCIR_00901</name>
</gene>
<proteinExistence type="predicted"/>
<keyword evidence="3" id="KW-0274">FAD</keyword>
<accession>A0A2G9V3D3</accession>
<reference evidence="6 7" key="1">
    <citation type="submission" date="2015-09" db="EMBL/GenBank/DDBJ databases">
        <title>Draft genome of the parasitic nematode Teladorsagia circumcincta isolate WARC Sus (inbred).</title>
        <authorList>
            <person name="Mitreva M."/>
        </authorList>
    </citation>
    <scope>NUCLEOTIDE SEQUENCE [LARGE SCALE GENOMIC DNA]</scope>
    <source>
        <strain evidence="6 7">S</strain>
    </source>
</reference>
<evidence type="ECO:0000313" key="7">
    <source>
        <dbReference type="Proteomes" id="UP000230423"/>
    </source>
</evidence>
<dbReference type="PANTHER" id="PTHR46028:SF2">
    <property type="entry name" value="KYNURENINE 3-MONOOXYGENASE"/>
    <property type="match status" value="1"/>
</dbReference>
<evidence type="ECO:0000256" key="5">
    <source>
        <dbReference type="SAM" id="Phobius"/>
    </source>
</evidence>
<organism evidence="6 7">
    <name type="scientific">Teladorsagia circumcincta</name>
    <name type="common">Brown stomach worm</name>
    <name type="synonym">Ostertagia circumcincta</name>
    <dbReference type="NCBI Taxonomy" id="45464"/>
    <lineage>
        <taxon>Eukaryota</taxon>
        <taxon>Metazoa</taxon>
        <taxon>Ecdysozoa</taxon>
        <taxon>Nematoda</taxon>
        <taxon>Chromadorea</taxon>
        <taxon>Rhabditida</taxon>
        <taxon>Rhabditina</taxon>
        <taxon>Rhabditomorpha</taxon>
        <taxon>Strongyloidea</taxon>
        <taxon>Trichostrongylidae</taxon>
        <taxon>Teladorsagia</taxon>
    </lineage>
</organism>
<keyword evidence="5" id="KW-1133">Transmembrane helix</keyword>
<dbReference type="Gene3D" id="3.50.50.60">
    <property type="entry name" value="FAD/NAD(P)-binding domain"/>
    <property type="match status" value="1"/>
</dbReference>
<name>A0A2G9V3D3_TELCI</name>
<sequence>MQSPARRAKRLPNDESITILLAKTLAMYSETRVKDAHTIIDLAMYNYEELKDLVNHRSYKLRKKLDLFLNRLFPKTWIPRYSMVTFTRMPYHQIVEDRRWQDKILSRLQFSFVSIAAALTVIGLYSARRRGVL</sequence>
<comment type="cofactor">
    <cofactor evidence="1">
        <name>FAD</name>
        <dbReference type="ChEBI" id="CHEBI:57692"/>
    </cofactor>
</comment>
<evidence type="ECO:0000256" key="1">
    <source>
        <dbReference type="ARBA" id="ARBA00001974"/>
    </source>
</evidence>
<dbReference type="GO" id="GO:0070189">
    <property type="term" value="P:kynurenine metabolic process"/>
    <property type="evidence" value="ECO:0007669"/>
    <property type="project" value="TreeGrafter"/>
</dbReference>
<dbReference type="AlphaFoldDB" id="A0A2G9V3D3"/>
<dbReference type="PANTHER" id="PTHR46028">
    <property type="entry name" value="KYNURENINE 3-MONOOXYGENASE"/>
    <property type="match status" value="1"/>
</dbReference>
<dbReference type="EMBL" id="KZ345016">
    <property type="protein sequence ID" value="PIO77011.1"/>
    <property type="molecule type" value="Genomic_DNA"/>
</dbReference>
<keyword evidence="2" id="KW-0285">Flavoprotein</keyword>
<keyword evidence="4" id="KW-0560">Oxidoreductase</keyword>
<dbReference type="GO" id="GO:0005741">
    <property type="term" value="C:mitochondrial outer membrane"/>
    <property type="evidence" value="ECO:0007669"/>
    <property type="project" value="TreeGrafter"/>
</dbReference>
<dbReference type="OrthoDB" id="10053569at2759"/>
<keyword evidence="5" id="KW-0812">Transmembrane</keyword>
<dbReference type="InterPro" id="IPR036188">
    <property type="entry name" value="FAD/NAD-bd_sf"/>
</dbReference>
<keyword evidence="5" id="KW-0472">Membrane</keyword>
<evidence type="ECO:0000256" key="2">
    <source>
        <dbReference type="ARBA" id="ARBA00022630"/>
    </source>
</evidence>
<keyword evidence="7" id="KW-1185">Reference proteome</keyword>
<dbReference type="Proteomes" id="UP000230423">
    <property type="component" value="Unassembled WGS sequence"/>
</dbReference>